<sequence>GEASSNNDPSPHPSVSETPTITERAGNVANAVVDTVKTAGVAVADKVIDVAKATNVKLEKSVKDLGPYETPASAAFSDMDPIAGLPLNVAPRKDSGGSTGNDGEEREN</sequence>
<name>A0ACC3DI48_9PEZI</name>
<dbReference type="EMBL" id="JAWDJW010004203">
    <property type="protein sequence ID" value="KAK3076235.1"/>
    <property type="molecule type" value="Genomic_DNA"/>
</dbReference>
<accession>A0ACC3DI48</accession>
<gene>
    <name evidence="1" type="ORF">LTS18_013554</name>
</gene>
<protein>
    <submittedName>
        <fullName evidence="1">Uncharacterized protein</fullName>
    </submittedName>
</protein>
<organism evidence="1 2">
    <name type="scientific">Coniosporium uncinatum</name>
    <dbReference type="NCBI Taxonomy" id="93489"/>
    <lineage>
        <taxon>Eukaryota</taxon>
        <taxon>Fungi</taxon>
        <taxon>Dikarya</taxon>
        <taxon>Ascomycota</taxon>
        <taxon>Pezizomycotina</taxon>
        <taxon>Dothideomycetes</taxon>
        <taxon>Dothideomycetes incertae sedis</taxon>
        <taxon>Coniosporium</taxon>
    </lineage>
</organism>
<evidence type="ECO:0000313" key="1">
    <source>
        <dbReference type="EMBL" id="KAK3076235.1"/>
    </source>
</evidence>
<comment type="caution">
    <text evidence="1">The sequence shown here is derived from an EMBL/GenBank/DDBJ whole genome shotgun (WGS) entry which is preliminary data.</text>
</comment>
<dbReference type="Proteomes" id="UP001186974">
    <property type="component" value="Unassembled WGS sequence"/>
</dbReference>
<feature type="non-terminal residue" evidence="1">
    <location>
        <position position="1"/>
    </location>
</feature>
<evidence type="ECO:0000313" key="2">
    <source>
        <dbReference type="Proteomes" id="UP001186974"/>
    </source>
</evidence>
<keyword evidence="2" id="KW-1185">Reference proteome</keyword>
<proteinExistence type="predicted"/>
<reference evidence="1" key="1">
    <citation type="submission" date="2024-09" db="EMBL/GenBank/DDBJ databases">
        <title>Black Yeasts Isolated from many extreme environments.</title>
        <authorList>
            <person name="Coleine C."/>
            <person name="Stajich J.E."/>
            <person name="Selbmann L."/>
        </authorList>
    </citation>
    <scope>NUCLEOTIDE SEQUENCE</scope>
    <source>
        <strain evidence="1">CCFEE 5737</strain>
    </source>
</reference>